<reference evidence="1" key="2">
    <citation type="journal article" date="2015" name="Fish Shellfish Immunol.">
        <title>Early steps in the European eel (Anguilla anguilla)-Vibrio vulnificus interaction in the gills: Role of the RtxA13 toxin.</title>
        <authorList>
            <person name="Callol A."/>
            <person name="Pajuelo D."/>
            <person name="Ebbesson L."/>
            <person name="Teles M."/>
            <person name="MacKenzie S."/>
            <person name="Amaro C."/>
        </authorList>
    </citation>
    <scope>NUCLEOTIDE SEQUENCE</scope>
</reference>
<protein>
    <submittedName>
        <fullName evidence="1">Uncharacterized protein</fullName>
    </submittedName>
</protein>
<reference evidence="1" key="1">
    <citation type="submission" date="2014-11" db="EMBL/GenBank/DDBJ databases">
        <authorList>
            <person name="Amaro Gonzalez C."/>
        </authorList>
    </citation>
    <scope>NUCLEOTIDE SEQUENCE</scope>
</reference>
<dbReference type="EMBL" id="GBXM01027762">
    <property type="protein sequence ID" value="JAH80815.1"/>
    <property type="molecule type" value="Transcribed_RNA"/>
</dbReference>
<dbReference type="AlphaFoldDB" id="A0A0E9VU15"/>
<sequence length="57" mass="6886">MTIQCTVFIQPFLLIFIKGVNLSLYLQCAKSVIDFSWVHEYSYQCLYWHMLSSYFYC</sequence>
<name>A0A0E9VU15_ANGAN</name>
<organism evidence="1">
    <name type="scientific">Anguilla anguilla</name>
    <name type="common">European freshwater eel</name>
    <name type="synonym">Muraena anguilla</name>
    <dbReference type="NCBI Taxonomy" id="7936"/>
    <lineage>
        <taxon>Eukaryota</taxon>
        <taxon>Metazoa</taxon>
        <taxon>Chordata</taxon>
        <taxon>Craniata</taxon>
        <taxon>Vertebrata</taxon>
        <taxon>Euteleostomi</taxon>
        <taxon>Actinopterygii</taxon>
        <taxon>Neopterygii</taxon>
        <taxon>Teleostei</taxon>
        <taxon>Anguilliformes</taxon>
        <taxon>Anguillidae</taxon>
        <taxon>Anguilla</taxon>
    </lineage>
</organism>
<evidence type="ECO:0000313" key="1">
    <source>
        <dbReference type="EMBL" id="JAH80815.1"/>
    </source>
</evidence>
<accession>A0A0E9VU15</accession>
<proteinExistence type="predicted"/>